<dbReference type="Proteomes" id="UP000190797">
    <property type="component" value="Chromosome"/>
</dbReference>
<dbReference type="AlphaFoldDB" id="A0A1V0AJK3"/>
<reference evidence="2" key="1">
    <citation type="journal article" date="2017" name="Med. Chem. Commun.">
        <title>Nonomuraea sp. ATCC 55076 harbours the largest actinomycete chromosome to date and the kistamicin biosynthetic gene cluster.</title>
        <authorList>
            <person name="Nazari B."/>
            <person name="Forneris C.C."/>
            <person name="Gibson M.I."/>
            <person name="Moon K."/>
            <person name="Schramma K.R."/>
            <person name="Seyedsayamdost M.R."/>
        </authorList>
    </citation>
    <scope>NUCLEOTIDE SEQUENCE [LARGE SCALE GENOMIC DNA]</scope>
    <source>
        <strain evidence="2">ATCC 55076</strain>
    </source>
</reference>
<organism evidence="1 2">
    <name type="scientific">[Actinomadura] parvosata subsp. kistnae</name>
    <dbReference type="NCBI Taxonomy" id="1909395"/>
    <lineage>
        <taxon>Bacteria</taxon>
        <taxon>Bacillati</taxon>
        <taxon>Actinomycetota</taxon>
        <taxon>Actinomycetes</taxon>
        <taxon>Streptosporangiales</taxon>
        <taxon>Streptosporangiaceae</taxon>
        <taxon>Nonomuraea</taxon>
    </lineage>
</organism>
<name>A0A1V0AJK3_9ACTN</name>
<gene>
    <name evidence="1" type="ORF">BKM31_13640</name>
</gene>
<protein>
    <recommendedName>
        <fullName evidence="3">Glycosyl transferase family 1 domain-containing protein</fullName>
    </recommendedName>
</protein>
<dbReference type="STRING" id="1909395.BKM31_13640"/>
<sequence length="266" mass="27441">MPPDVRIARIANFVTPVSGGLRTTLDELGASYLAAGHEPVPVVPGPAGRDEQTGSWARAAVRNLVRVPLGVDLGTFSPGRFVAAVRARLARPGELLLVHCGRLSREKRADRSIRALAELRRRGLPAVPAVAGDGPLLGTLRARATGLPVRFLGHISERDVPARPLASAGVALAPGPVGTFGPAALEALASGTPVVVSHDSTLPEVAGPAGAAVDDDPAACATAILDLLGSRSRAAERARAERYPWSAAVQGFLRAHALIGKPASPR</sequence>
<dbReference type="GO" id="GO:0016757">
    <property type="term" value="F:glycosyltransferase activity"/>
    <property type="evidence" value="ECO:0007669"/>
    <property type="project" value="TreeGrafter"/>
</dbReference>
<dbReference type="SUPFAM" id="SSF53756">
    <property type="entry name" value="UDP-Glycosyltransferase/glycogen phosphorylase"/>
    <property type="match status" value="1"/>
</dbReference>
<dbReference type="EMBL" id="CP017717">
    <property type="protein sequence ID" value="AQZ70373.1"/>
    <property type="molecule type" value="Genomic_DNA"/>
</dbReference>
<dbReference type="PANTHER" id="PTHR45947">
    <property type="entry name" value="SULFOQUINOVOSYL TRANSFERASE SQD2"/>
    <property type="match status" value="1"/>
</dbReference>
<evidence type="ECO:0000313" key="2">
    <source>
        <dbReference type="Proteomes" id="UP000190797"/>
    </source>
</evidence>
<dbReference type="InterPro" id="IPR050194">
    <property type="entry name" value="Glycosyltransferase_grp1"/>
</dbReference>
<accession>A0A1V0AJK3</accession>
<evidence type="ECO:0000313" key="1">
    <source>
        <dbReference type="EMBL" id="AQZ70373.1"/>
    </source>
</evidence>
<dbReference type="PANTHER" id="PTHR45947:SF3">
    <property type="entry name" value="SULFOQUINOVOSYL TRANSFERASE SQD2"/>
    <property type="match status" value="1"/>
</dbReference>
<dbReference type="Pfam" id="PF13692">
    <property type="entry name" value="Glyco_trans_1_4"/>
    <property type="match status" value="1"/>
</dbReference>
<dbReference type="Gene3D" id="3.40.50.2000">
    <property type="entry name" value="Glycogen Phosphorylase B"/>
    <property type="match status" value="2"/>
</dbReference>
<dbReference type="OrthoDB" id="9809227at2"/>
<evidence type="ECO:0008006" key="3">
    <source>
        <dbReference type="Google" id="ProtNLM"/>
    </source>
</evidence>
<keyword evidence="2" id="KW-1185">Reference proteome</keyword>
<proteinExistence type="predicted"/>
<dbReference type="KEGG" id="noa:BKM31_13640"/>